<dbReference type="AlphaFoldDB" id="A0A914CJS7"/>
<keyword evidence="2" id="KW-1185">Reference proteome</keyword>
<evidence type="ECO:0000313" key="2">
    <source>
        <dbReference type="Proteomes" id="UP000887540"/>
    </source>
</evidence>
<feature type="signal peptide" evidence="1">
    <location>
        <begin position="1"/>
        <end position="21"/>
    </location>
</feature>
<protein>
    <submittedName>
        <fullName evidence="3">Uncharacterized protein</fullName>
    </submittedName>
</protein>
<name>A0A914CJS7_9BILA</name>
<proteinExistence type="predicted"/>
<evidence type="ECO:0000256" key="1">
    <source>
        <dbReference type="SAM" id="SignalP"/>
    </source>
</evidence>
<keyword evidence="1" id="KW-0732">Signal</keyword>
<accession>A0A914CJS7</accession>
<dbReference type="Proteomes" id="UP000887540">
    <property type="component" value="Unplaced"/>
</dbReference>
<feature type="chain" id="PRO_5037917072" evidence="1">
    <location>
        <begin position="22"/>
        <end position="98"/>
    </location>
</feature>
<sequence length="98" mass="11316">MYFKFFIFILISCLYLYGITADEHGDLRRVTGLRVKRYGGYSSGCNYGRRKRYGTYTQTLYWVPWNGCYGNYFTYVPGNYYGASYGGYRAASSSSEGK</sequence>
<evidence type="ECO:0000313" key="3">
    <source>
        <dbReference type="WBParaSite" id="ACRNAN_scaffold11363.g25799.t1"/>
    </source>
</evidence>
<reference evidence="3" key="1">
    <citation type="submission" date="2022-11" db="UniProtKB">
        <authorList>
            <consortium name="WormBaseParasite"/>
        </authorList>
    </citation>
    <scope>IDENTIFICATION</scope>
</reference>
<organism evidence="2 3">
    <name type="scientific">Acrobeloides nanus</name>
    <dbReference type="NCBI Taxonomy" id="290746"/>
    <lineage>
        <taxon>Eukaryota</taxon>
        <taxon>Metazoa</taxon>
        <taxon>Ecdysozoa</taxon>
        <taxon>Nematoda</taxon>
        <taxon>Chromadorea</taxon>
        <taxon>Rhabditida</taxon>
        <taxon>Tylenchina</taxon>
        <taxon>Cephalobomorpha</taxon>
        <taxon>Cephaloboidea</taxon>
        <taxon>Cephalobidae</taxon>
        <taxon>Acrobeloides</taxon>
    </lineage>
</organism>
<dbReference type="WBParaSite" id="ACRNAN_scaffold11363.g25799.t1">
    <property type="protein sequence ID" value="ACRNAN_scaffold11363.g25799.t1"/>
    <property type="gene ID" value="ACRNAN_scaffold11363.g25799"/>
</dbReference>